<dbReference type="Pfam" id="PF12833">
    <property type="entry name" value="HTH_18"/>
    <property type="match status" value="1"/>
</dbReference>
<dbReference type="EMBL" id="AP018165">
    <property type="protein sequence ID" value="BAX99056.1"/>
    <property type="molecule type" value="Genomic_DNA"/>
</dbReference>
<dbReference type="KEGG" id="mste:MSTE_03758"/>
<name>A0A1Z4F1H3_9MYCO</name>
<dbReference type="PANTHER" id="PTHR43280">
    <property type="entry name" value="ARAC-FAMILY TRANSCRIPTIONAL REGULATOR"/>
    <property type="match status" value="1"/>
</dbReference>
<dbReference type="InterPro" id="IPR003313">
    <property type="entry name" value="AraC-bd"/>
</dbReference>
<dbReference type="PROSITE" id="PS01124">
    <property type="entry name" value="HTH_ARAC_FAMILY_2"/>
    <property type="match status" value="1"/>
</dbReference>
<dbReference type="OrthoDB" id="3186094at2"/>
<evidence type="ECO:0000256" key="1">
    <source>
        <dbReference type="ARBA" id="ARBA00023015"/>
    </source>
</evidence>
<keyword evidence="1" id="KW-0805">Transcription regulation</keyword>
<evidence type="ECO:0000256" key="3">
    <source>
        <dbReference type="ARBA" id="ARBA00023163"/>
    </source>
</evidence>
<keyword evidence="3" id="KW-0804">Transcription</keyword>
<dbReference type="GO" id="GO:0043565">
    <property type="term" value="F:sequence-specific DNA binding"/>
    <property type="evidence" value="ECO:0007669"/>
    <property type="project" value="InterPro"/>
</dbReference>
<dbReference type="Pfam" id="PF02311">
    <property type="entry name" value="AraC_binding"/>
    <property type="match status" value="1"/>
</dbReference>
<sequence>MAEPTVATVPFREPEGTLPGVAVLTFAALLERARGHGVNPHAPLRADFHHLIEVNNGRLQAFVDFTEYQLAPKDWLWVRPHQVLEFGPSLETSAGFAVLFRPGFIDETTAAAVQLDKVANAGPLIQSVSATRAMKVLADEYSHRDDLPTDVHIDVVRRLLAVVLLCITHAGKTDSAAAGAAFMRFRDAVEHEFAHKHHVQDYARALGYSVRTVTRACREATGQGAKQLIDDRVVLEAKRLLVHTDLSSSAIGARVGLSSATAFTKFFRTRTGKTPKAFRDSARGLRGGRNN</sequence>
<dbReference type="SUPFAM" id="SSF46689">
    <property type="entry name" value="Homeodomain-like"/>
    <property type="match status" value="1"/>
</dbReference>
<dbReference type="Proteomes" id="UP000217954">
    <property type="component" value="Chromosome"/>
</dbReference>
<protein>
    <submittedName>
        <fullName evidence="5">Transcriptional regulator</fullName>
    </submittedName>
</protein>
<dbReference type="AlphaFoldDB" id="A0A1Z4F1H3"/>
<accession>A0A1Z4F1H3</accession>
<keyword evidence="6" id="KW-1185">Reference proteome</keyword>
<dbReference type="GO" id="GO:0003700">
    <property type="term" value="F:DNA-binding transcription factor activity"/>
    <property type="evidence" value="ECO:0007669"/>
    <property type="project" value="InterPro"/>
</dbReference>
<reference evidence="6" key="1">
    <citation type="journal article" date="2017" name="Genome Announc.">
        <title>Complete Genome Sequence of Mycobacterium stephanolepidis.</title>
        <authorList>
            <person name="Fukano H."/>
            <person name="Yoshida M."/>
            <person name="Katayama Y."/>
            <person name="Omatsu T."/>
            <person name="Mizutani T."/>
            <person name="Kurata O."/>
            <person name="Wada S."/>
            <person name="Hoshino Y."/>
        </authorList>
    </citation>
    <scope>NUCLEOTIDE SEQUENCE [LARGE SCALE GENOMIC DNA]</scope>
    <source>
        <strain evidence="6">NJB0901</strain>
    </source>
</reference>
<dbReference type="InterPro" id="IPR009057">
    <property type="entry name" value="Homeodomain-like_sf"/>
</dbReference>
<evidence type="ECO:0000256" key="2">
    <source>
        <dbReference type="ARBA" id="ARBA00023125"/>
    </source>
</evidence>
<proteinExistence type="predicted"/>
<feature type="domain" description="HTH araC/xylS-type" evidence="4">
    <location>
        <begin position="183"/>
        <end position="281"/>
    </location>
</feature>
<dbReference type="PANTHER" id="PTHR43280:SF32">
    <property type="entry name" value="TRANSCRIPTIONAL REGULATORY PROTEIN"/>
    <property type="match status" value="1"/>
</dbReference>
<organism evidence="5 6">
    <name type="scientific">[Mycobacterium] stephanolepidis</name>
    <dbReference type="NCBI Taxonomy" id="1520670"/>
    <lineage>
        <taxon>Bacteria</taxon>
        <taxon>Bacillati</taxon>
        <taxon>Actinomycetota</taxon>
        <taxon>Actinomycetes</taxon>
        <taxon>Mycobacteriales</taxon>
        <taxon>Mycobacteriaceae</taxon>
        <taxon>Mycobacteroides</taxon>
    </lineage>
</organism>
<evidence type="ECO:0000313" key="6">
    <source>
        <dbReference type="Proteomes" id="UP000217954"/>
    </source>
</evidence>
<dbReference type="SMART" id="SM00342">
    <property type="entry name" value="HTH_ARAC"/>
    <property type="match status" value="1"/>
</dbReference>
<dbReference type="InterPro" id="IPR037923">
    <property type="entry name" value="HTH-like"/>
</dbReference>
<dbReference type="InterPro" id="IPR018060">
    <property type="entry name" value="HTH_AraC"/>
</dbReference>
<reference evidence="5 6" key="2">
    <citation type="journal article" date="2017" name="Int. J. Syst. Evol. Microbiol.">
        <title>Mycobacterium stephanolepidis sp. nov., a rapidly growing species related to Mycobacterium chelonae, isolated from marine teleost fish, Stephanolepis cirrhifer.</title>
        <authorList>
            <person name="Fukano H."/>
            <person name="Wada S."/>
            <person name="Kurata O."/>
            <person name="Katayama K."/>
            <person name="Fujiwara N."/>
            <person name="Hoshino Y."/>
        </authorList>
    </citation>
    <scope>NUCLEOTIDE SEQUENCE [LARGE SCALE GENOMIC DNA]</scope>
    <source>
        <strain evidence="5 6">NJB0901</strain>
    </source>
</reference>
<keyword evidence="2" id="KW-0238">DNA-binding</keyword>
<dbReference type="Gene3D" id="1.10.10.60">
    <property type="entry name" value="Homeodomain-like"/>
    <property type="match status" value="1"/>
</dbReference>
<dbReference type="SUPFAM" id="SSF51215">
    <property type="entry name" value="Regulatory protein AraC"/>
    <property type="match status" value="1"/>
</dbReference>
<evidence type="ECO:0000313" key="5">
    <source>
        <dbReference type="EMBL" id="BAX99056.1"/>
    </source>
</evidence>
<gene>
    <name evidence="5" type="ORF">MSTE_03758</name>
</gene>
<dbReference type="RefSeq" id="WP_096503430.1">
    <property type="nucleotide sequence ID" value="NZ_AP018165.1"/>
</dbReference>
<evidence type="ECO:0000259" key="4">
    <source>
        <dbReference type="PROSITE" id="PS01124"/>
    </source>
</evidence>